<dbReference type="AlphaFoldDB" id="A0A7M5XJG9"/>
<feature type="compositionally biased region" description="Basic and acidic residues" evidence="2">
    <location>
        <begin position="124"/>
        <end position="142"/>
    </location>
</feature>
<organism evidence="4 5">
    <name type="scientific">Clytia hemisphaerica</name>
    <dbReference type="NCBI Taxonomy" id="252671"/>
    <lineage>
        <taxon>Eukaryota</taxon>
        <taxon>Metazoa</taxon>
        <taxon>Cnidaria</taxon>
        <taxon>Hydrozoa</taxon>
        <taxon>Hydroidolina</taxon>
        <taxon>Leptothecata</taxon>
        <taxon>Obeliida</taxon>
        <taxon>Clytiidae</taxon>
        <taxon>Clytia</taxon>
    </lineage>
</organism>
<dbReference type="GO" id="GO:0008270">
    <property type="term" value="F:zinc ion binding"/>
    <property type="evidence" value="ECO:0007669"/>
    <property type="project" value="UniProtKB-KW"/>
</dbReference>
<reference evidence="4" key="1">
    <citation type="submission" date="2021-01" db="UniProtKB">
        <authorList>
            <consortium name="EnsemblMetazoa"/>
        </authorList>
    </citation>
    <scope>IDENTIFICATION</scope>
</reference>
<keyword evidence="1" id="KW-0862">Zinc</keyword>
<name>A0A7M5XJG9_9CNID</name>
<keyword evidence="1" id="KW-0479">Metal-binding</keyword>
<dbReference type="Proteomes" id="UP000594262">
    <property type="component" value="Unplaced"/>
</dbReference>
<evidence type="ECO:0000313" key="4">
    <source>
        <dbReference type="EnsemblMetazoa" id="CLYHEMP024309.1"/>
    </source>
</evidence>
<keyword evidence="1" id="KW-0863">Zinc-finger</keyword>
<evidence type="ECO:0000313" key="5">
    <source>
        <dbReference type="Proteomes" id="UP000594262"/>
    </source>
</evidence>
<sequence>PDFSVSGLPGHLSVDWNGAKQYLVNFLDTVQKSSLAQNMYFIKSRSQIDSIHTVRVRDQAVKCDCPRNNATQGICAHSITLAYHLDLLEQHLVKWAPAPDNTMLEIQPQNAGKKKSERTRKRKSNQERNTEGYQDKRPPKPVIEDNEKFHLVYLNQTRSTICYGCHKQTRPDKRIEPPPHDMVLAIKIHRSFPVRSEPGGPITTRISKKKENVYFHIDKACVRKEFPGKELSNDDLVIDYTVSPPKLSH</sequence>
<evidence type="ECO:0000256" key="1">
    <source>
        <dbReference type="PROSITE-ProRule" id="PRU00325"/>
    </source>
</evidence>
<evidence type="ECO:0000259" key="3">
    <source>
        <dbReference type="PROSITE" id="PS50966"/>
    </source>
</evidence>
<dbReference type="OrthoDB" id="6004668at2759"/>
<protein>
    <recommendedName>
        <fullName evidence="3">SWIM-type domain-containing protein</fullName>
    </recommendedName>
</protein>
<feature type="domain" description="SWIM-type" evidence="3">
    <location>
        <begin position="52"/>
        <end position="86"/>
    </location>
</feature>
<evidence type="ECO:0000256" key="2">
    <source>
        <dbReference type="SAM" id="MobiDB-lite"/>
    </source>
</evidence>
<accession>A0A7M5XJG9</accession>
<feature type="compositionally biased region" description="Basic residues" evidence="2">
    <location>
        <begin position="112"/>
        <end position="123"/>
    </location>
</feature>
<dbReference type="PROSITE" id="PS50966">
    <property type="entry name" value="ZF_SWIM"/>
    <property type="match status" value="1"/>
</dbReference>
<proteinExistence type="predicted"/>
<keyword evidence="5" id="KW-1185">Reference proteome</keyword>
<dbReference type="InterPro" id="IPR007527">
    <property type="entry name" value="Znf_SWIM"/>
</dbReference>
<dbReference type="EnsemblMetazoa" id="CLYHEMT024309.1">
    <property type="protein sequence ID" value="CLYHEMP024309.1"/>
    <property type="gene ID" value="CLYHEMG024309"/>
</dbReference>
<feature type="region of interest" description="Disordered" evidence="2">
    <location>
        <begin position="103"/>
        <end position="142"/>
    </location>
</feature>